<feature type="region of interest" description="Disordered" evidence="1">
    <location>
        <begin position="267"/>
        <end position="286"/>
    </location>
</feature>
<dbReference type="RefSeq" id="WP_120788979.1">
    <property type="nucleotide sequence ID" value="NZ_CP032624.1"/>
</dbReference>
<dbReference type="Proteomes" id="UP000275069">
    <property type="component" value="Chromosome"/>
</dbReference>
<dbReference type="AlphaFoldDB" id="A0A387BR53"/>
<evidence type="ECO:0000256" key="2">
    <source>
        <dbReference type="SAM" id="Phobius"/>
    </source>
</evidence>
<name>A0A387BR53_9MICO</name>
<keyword evidence="4" id="KW-1185">Reference proteome</keyword>
<dbReference type="OrthoDB" id="4974465at2"/>
<sequence length="685" mass="70253">MSEVDAREKARKLAAIRSRQGGGVAAGTAAAAKPGGLGVSADDIKGLAQPKDDTVGDLKRDVAQAAVQGAVEGAAKGGAHGAVAGAAVKGSLAVLKSKTGRRIILWAVLGPVIASICTFLLLTQIISTAAATAEAGVQSQQSATAETAGFTDDQVSDASDAVSGTRVPWVLALAYARVTGAAMTQAAARQLDAAVSSDHGLDLSLVGYIDLGSDGSLAVDQARTDEVAAVGQIWVAAMVKVGLSNANATQIWNVALAVISGQQNTCPSGTTGATDQDPGSSGNALNSTQTAHAVQIISDIRGLLTDDGQARQASIDALDSAITESGILMQANSTVPDSLNYPHDKVGSDHDSLGFFQMRANGGNWGTVAELMDPHQQVIRYLGGPFRPSDEHSTSPLLDQPGWQDLQPDVASQRVEVSNNPNAYTPHVALAETLVEELWSQATPSTTIQPLVTSMQSTTPSAAAPVTETAPASDDPTTVCSGDSANISTSQQGLAQQIVALEAAGKVTYWSNPDSSIPLKSEVDNIANGTATSDCWLGTGVLEAILVAQHSFGSVQINDLNRTCEHDSTDASIHSAHFIGLAVDFGSLGGETVQGSDARDVALLQILDPMSPKTAWAGQANCRAAAGIKIPLVNITEGDDTCTHQHWQAGSTAGTDPTLDEGQFEQIMTLPVGWAVAGGAGRGPQ</sequence>
<dbReference type="EMBL" id="CP032624">
    <property type="protein sequence ID" value="AYG03447.1"/>
    <property type="molecule type" value="Genomic_DNA"/>
</dbReference>
<keyword evidence="2" id="KW-0472">Membrane</keyword>
<organism evidence="3 4">
    <name type="scientific">Gryllotalpicola protaetiae</name>
    <dbReference type="NCBI Taxonomy" id="2419771"/>
    <lineage>
        <taxon>Bacteria</taxon>
        <taxon>Bacillati</taxon>
        <taxon>Actinomycetota</taxon>
        <taxon>Actinomycetes</taxon>
        <taxon>Micrococcales</taxon>
        <taxon>Microbacteriaceae</taxon>
        <taxon>Gryllotalpicola</taxon>
    </lineage>
</organism>
<gene>
    <name evidence="3" type="ORF">D7I44_07785</name>
</gene>
<accession>A0A387BR53</accession>
<proteinExistence type="predicted"/>
<dbReference type="KEGG" id="gry:D7I44_07785"/>
<evidence type="ECO:0000256" key="1">
    <source>
        <dbReference type="SAM" id="MobiDB-lite"/>
    </source>
</evidence>
<keyword evidence="2" id="KW-0812">Transmembrane</keyword>
<evidence type="ECO:0000313" key="3">
    <source>
        <dbReference type="EMBL" id="AYG03447.1"/>
    </source>
</evidence>
<protein>
    <submittedName>
        <fullName evidence="3">Uncharacterized protein</fullName>
    </submittedName>
</protein>
<keyword evidence="2" id="KW-1133">Transmembrane helix</keyword>
<feature type="region of interest" description="Disordered" evidence="1">
    <location>
        <begin position="459"/>
        <end position="479"/>
    </location>
</feature>
<evidence type="ECO:0000313" key="4">
    <source>
        <dbReference type="Proteomes" id="UP000275069"/>
    </source>
</evidence>
<reference evidence="3 4" key="1">
    <citation type="submission" date="2018-09" db="EMBL/GenBank/DDBJ databases">
        <title>Genome sequencing of strain 2DFW10M-5.</title>
        <authorList>
            <person name="Heo J."/>
            <person name="Kim S.-J."/>
            <person name="Kwon S.-W."/>
        </authorList>
    </citation>
    <scope>NUCLEOTIDE SEQUENCE [LARGE SCALE GENOMIC DNA]</scope>
    <source>
        <strain evidence="3 4">2DFW10M-5</strain>
    </source>
</reference>
<feature type="transmembrane region" description="Helical" evidence="2">
    <location>
        <begin position="103"/>
        <end position="122"/>
    </location>
</feature>